<feature type="transmembrane region" description="Helical" evidence="2">
    <location>
        <begin position="21"/>
        <end position="40"/>
    </location>
</feature>
<protein>
    <submittedName>
        <fullName evidence="3">Uncharacterized protein</fullName>
    </submittedName>
</protein>
<organism evidence="3 4">
    <name type="scientific">Fragilariopsis cylindrus CCMP1102</name>
    <dbReference type="NCBI Taxonomy" id="635003"/>
    <lineage>
        <taxon>Eukaryota</taxon>
        <taxon>Sar</taxon>
        <taxon>Stramenopiles</taxon>
        <taxon>Ochrophyta</taxon>
        <taxon>Bacillariophyta</taxon>
        <taxon>Bacillariophyceae</taxon>
        <taxon>Bacillariophycidae</taxon>
        <taxon>Bacillariales</taxon>
        <taxon>Bacillariaceae</taxon>
        <taxon>Fragilariopsis</taxon>
    </lineage>
</organism>
<feature type="compositionally biased region" description="Basic and acidic residues" evidence="1">
    <location>
        <begin position="116"/>
        <end position="126"/>
    </location>
</feature>
<dbReference type="InParanoid" id="A0A1E7FCD0"/>
<keyword evidence="4" id="KW-1185">Reference proteome</keyword>
<keyword evidence="2" id="KW-1133">Transmembrane helix</keyword>
<dbReference type="AlphaFoldDB" id="A0A1E7FCD0"/>
<keyword evidence="2" id="KW-0812">Transmembrane</keyword>
<evidence type="ECO:0000256" key="2">
    <source>
        <dbReference type="SAM" id="Phobius"/>
    </source>
</evidence>
<evidence type="ECO:0000313" key="3">
    <source>
        <dbReference type="EMBL" id="OEU15811.1"/>
    </source>
</evidence>
<proteinExistence type="predicted"/>
<evidence type="ECO:0000313" key="4">
    <source>
        <dbReference type="Proteomes" id="UP000095751"/>
    </source>
</evidence>
<reference evidence="3 4" key="1">
    <citation type="submission" date="2016-09" db="EMBL/GenBank/DDBJ databases">
        <title>Extensive genetic diversity and differential bi-allelic expression allows diatom success in the polar Southern Ocean.</title>
        <authorList>
            <consortium name="DOE Joint Genome Institute"/>
            <person name="Mock T."/>
            <person name="Otillar R.P."/>
            <person name="Strauss J."/>
            <person name="Dupont C."/>
            <person name="Frickenhaus S."/>
            <person name="Maumus F."/>
            <person name="Mcmullan M."/>
            <person name="Sanges R."/>
            <person name="Schmutz J."/>
            <person name="Toseland A."/>
            <person name="Valas R."/>
            <person name="Veluchamy A."/>
            <person name="Ward B.J."/>
            <person name="Allen A."/>
            <person name="Barry K."/>
            <person name="Falciatore A."/>
            <person name="Ferrante M."/>
            <person name="Fortunato A.E."/>
            <person name="Gloeckner G."/>
            <person name="Gruber A."/>
            <person name="Hipkin R."/>
            <person name="Janech M."/>
            <person name="Kroth P."/>
            <person name="Leese F."/>
            <person name="Lindquist E."/>
            <person name="Lyon B.R."/>
            <person name="Martin J."/>
            <person name="Mayer C."/>
            <person name="Parker M."/>
            <person name="Quesneville H."/>
            <person name="Raymond J."/>
            <person name="Uhlig C."/>
            <person name="Valentin K.U."/>
            <person name="Worden A.Z."/>
            <person name="Armbrust E.V."/>
            <person name="Bowler C."/>
            <person name="Green B."/>
            <person name="Moulton V."/>
            <person name="Van Oosterhout C."/>
            <person name="Grigoriev I."/>
        </authorList>
    </citation>
    <scope>NUCLEOTIDE SEQUENCE [LARGE SCALE GENOMIC DNA]</scope>
    <source>
        <strain evidence="3 4">CCMP1102</strain>
    </source>
</reference>
<gene>
    <name evidence="3" type="ORF">FRACYDRAFT_240506</name>
</gene>
<feature type="region of interest" description="Disordered" evidence="1">
    <location>
        <begin position="90"/>
        <end position="126"/>
    </location>
</feature>
<sequence>MAAITKSSVKIRSRWIRTRTIIYCVVVIIVCFGMIRGSIFTNRDFLSDPSEKYGLLSSIPIKSINNNDEKANSNRAGAVVVSNNINTNNNKKKAVSSSSSSKELEIEQPKQLDFPKSNKDHFHNPATVDNREDIYIYHHTLRSSAGKEGAVVLDMLMGHAFAYQQGAIYGGSCGEGNDVGRDPENSLIKAIGLQDFIQFACPRDLESVARKKTVPENSYKQDGTRIFNPEYMDKMKSVIRYPVKQDSSKTNIIVVHISRGKKITPCRKALHQGYEPYLPNKHYQLLINKYTKPDQENKVILYSQSEHSFETFDEFREKGYELHIDEPIDDVWRAVMTSDVFIMSRSSFSFVPAMAVSGSTSTTVVYTPYWLQPIRGWEIVRKDIQAQSDVDFQRLKLTCPKKTNLMGRRKTFDGDIE</sequence>
<evidence type="ECO:0000256" key="1">
    <source>
        <dbReference type="SAM" id="MobiDB-lite"/>
    </source>
</evidence>
<keyword evidence="2" id="KW-0472">Membrane</keyword>
<name>A0A1E7FCD0_9STRA</name>
<dbReference type="EMBL" id="KV784359">
    <property type="protein sequence ID" value="OEU15811.1"/>
    <property type="molecule type" value="Genomic_DNA"/>
</dbReference>
<dbReference type="Proteomes" id="UP000095751">
    <property type="component" value="Unassembled WGS sequence"/>
</dbReference>
<accession>A0A1E7FCD0</accession>
<feature type="compositionally biased region" description="Low complexity" evidence="1">
    <location>
        <begin position="90"/>
        <end position="101"/>
    </location>
</feature>
<dbReference type="KEGG" id="fcy:FRACYDRAFT_240506"/>
<dbReference type="OrthoDB" id="40176at2759"/>